<evidence type="ECO:0000313" key="3">
    <source>
        <dbReference type="EMBL" id="ABL68610.1"/>
    </source>
</evidence>
<gene>
    <name evidence="3" type="ordered locus">Pden_0498</name>
</gene>
<keyword evidence="2" id="KW-0472">Membrane</keyword>
<feature type="transmembrane region" description="Helical" evidence="2">
    <location>
        <begin position="165"/>
        <end position="189"/>
    </location>
</feature>
<keyword evidence="2" id="KW-0812">Transmembrane</keyword>
<feature type="transmembrane region" description="Helical" evidence="2">
    <location>
        <begin position="123"/>
        <end position="145"/>
    </location>
</feature>
<organism evidence="3 4">
    <name type="scientific">Paracoccus denitrificans (strain Pd 1222)</name>
    <dbReference type="NCBI Taxonomy" id="318586"/>
    <lineage>
        <taxon>Bacteria</taxon>
        <taxon>Pseudomonadati</taxon>
        <taxon>Pseudomonadota</taxon>
        <taxon>Alphaproteobacteria</taxon>
        <taxon>Rhodobacterales</taxon>
        <taxon>Paracoccaceae</taxon>
        <taxon>Paracoccus</taxon>
    </lineage>
</organism>
<feature type="transmembrane region" description="Helical" evidence="2">
    <location>
        <begin position="59"/>
        <end position="76"/>
    </location>
</feature>
<feature type="region of interest" description="Disordered" evidence="1">
    <location>
        <begin position="1"/>
        <end position="22"/>
    </location>
</feature>
<dbReference type="EnsemblBacteria" id="ABL68610">
    <property type="protein sequence ID" value="ABL68610"/>
    <property type="gene ID" value="Pden_0498"/>
</dbReference>
<reference evidence="4" key="1">
    <citation type="submission" date="2006-12" db="EMBL/GenBank/DDBJ databases">
        <title>Complete sequence of chromosome 1 of Paracoccus denitrificans PD1222.</title>
        <authorList>
            <person name="Copeland A."/>
            <person name="Lucas S."/>
            <person name="Lapidus A."/>
            <person name="Barry K."/>
            <person name="Detter J.C."/>
            <person name="Glavina del Rio T."/>
            <person name="Hammon N."/>
            <person name="Israni S."/>
            <person name="Dalin E."/>
            <person name="Tice H."/>
            <person name="Pitluck S."/>
            <person name="Munk A.C."/>
            <person name="Brettin T."/>
            <person name="Bruce D."/>
            <person name="Han C."/>
            <person name="Tapia R."/>
            <person name="Gilna P."/>
            <person name="Schmutz J."/>
            <person name="Larimer F."/>
            <person name="Land M."/>
            <person name="Hauser L."/>
            <person name="Kyrpides N."/>
            <person name="Lykidis A."/>
            <person name="Spiro S."/>
            <person name="Richardson D.J."/>
            <person name="Moir J.W.B."/>
            <person name="Ferguson S.J."/>
            <person name="van Spanning R.J.M."/>
            <person name="Richardson P."/>
        </authorList>
    </citation>
    <scope>NUCLEOTIDE SEQUENCE [LARGE SCALE GENOMIC DNA]</scope>
    <source>
        <strain evidence="4">Pd 1222</strain>
    </source>
</reference>
<dbReference type="STRING" id="318586.Pden_0498"/>
<name>A1AZB6_PARDP</name>
<feature type="transmembrane region" description="Helical" evidence="2">
    <location>
        <begin position="201"/>
        <end position="221"/>
    </location>
</feature>
<dbReference type="KEGG" id="pde:Pden_0498"/>
<dbReference type="AlphaFoldDB" id="A1AZB6"/>
<proteinExistence type="predicted"/>
<evidence type="ECO:0000313" key="4">
    <source>
        <dbReference type="Proteomes" id="UP000000361"/>
    </source>
</evidence>
<keyword evidence="2" id="KW-1133">Transmembrane helix</keyword>
<dbReference type="eggNOG" id="ENOG5031G2W">
    <property type="taxonomic scope" value="Bacteria"/>
</dbReference>
<sequence>MTDKSGAQPGRMQSFSGKPRGFRRRVRCRAALCRRGLRRSRDAFMDQTGALLRRVFRDCWWLSAIVAMTVFLPPLLMKPLPAWHDPVALAILTLAFGIAVLGWTIAIMGSLQRWPGLRLGLTLAIPLSMVMLARMNARSILAHSFGVSPDAFPMTLDVLTAVESLWLTFAGVGLLLLLLLFGLLILQMLAGAGGAALRSAALVLPLSVMAAMPLASFLAIMPDLPRLARALDGQATYLCDFPTMLSKPVAVTFLSDTQVLAWMPDTAQPIVLPCEMRPGH</sequence>
<evidence type="ECO:0000256" key="1">
    <source>
        <dbReference type="SAM" id="MobiDB-lite"/>
    </source>
</evidence>
<dbReference type="HOGENOM" id="CLU_993382_0_0_5"/>
<evidence type="ECO:0000256" key="2">
    <source>
        <dbReference type="SAM" id="Phobius"/>
    </source>
</evidence>
<accession>A1AZB6</accession>
<feature type="transmembrane region" description="Helical" evidence="2">
    <location>
        <begin position="88"/>
        <end position="111"/>
    </location>
</feature>
<dbReference type="EMBL" id="CP000489">
    <property type="protein sequence ID" value="ABL68610.1"/>
    <property type="molecule type" value="Genomic_DNA"/>
</dbReference>
<protein>
    <submittedName>
        <fullName evidence="3">Uncharacterized protein</fullName>
    </submittedName>
</protein>
<dbReference type="Proteomes" id="UP000000361">
    <property type="component" value="Chromosome 1"/>
</dbReference>
<keyword evidence="4" id="KW-1185">Reference proteome</keyword>